<gene>
    <name evidence="2" type="ORF">RMAR1173_LOCUS20031</name>
</gene>
<sequence length="151" mass="15762">MKTLHVYLVNVQDTTKKPSRYAALRPAGARVFLPGDFAGKMPPISREMASRIRPTAATAPGQSCSAVCGAVGMHCEPIAIPLVNNCTHLQRAFGCATCTSSVGKEQPAYVVPTAPASSLPDTCLFTSDPGASTCEASHPMTRRLCPCAVAA</sequence>
<accession>A0A7S2ST87</accession>
<dbReference type="InterPro" id="IPR026116">
    <property type="entry name" value="GT18_cat"/>
</dbReference>
<dbReference type="Pfam" id="PF15024">
    <property type="entry name" value="Glyco_transf_18"/>
    <property type="match status" value="1"/>
</dbReference>
<dbReference type="EMBL" id="HBHJ01030253">
    <property type="protein sequence ID" value="CAD9709039.1"/>
    <property type="molecule type" value="Transcribed_RNA"/>
</dbReference>
<reference evidence="2" key="1">
    <citation type="submission" date="2021-01" db="EMBL/GenBank/DDBJ databases">
        <authorList>
            <person name="Corre E."/>
            <person name="Pelletier E."/>
            <person name="Niang G."/>
            <person name="Scheremetjew M."/>
            <person name="Finn R."/>
            <person name="Kale V."/>
            <person name="Holt S."/>
            <person name="Cochrane G."/>
            <person name="Meng A."/>
            <person name="Brown T."/>
            <person name="Cohen L."/>
        </authorList>
    </citation>
    <scope>NUCLEOTIDE SEQUENCE</scope>
    <source>
        <strain evidence="2">CCMP1243</strain>
    </source>
</reference>
<feature type="domain" description="Glycosyltransferase family 18 catalytic" evidence="1">
    <location>
        <begin position="56"/>
        <end position="147"/>
    </location>
</feature>
<organism evidence="2">
    <name type="scientific">Rhizochromulina marina</name>
    <dbReference type="NCBI Taxonomy" id="1034831"/>
    <lineage>
        <taxon>Eukaryota</taxon>
        <taxon>Sar</taxon>
        <taxon>Stramenopiles</taxon>
        <taxon>Ochrophyta</taxon>
        <taxon>Dictyochophyceae</taxon>
        <taxon>Rhizochromulinales</taxon>
        <taxon>Rhizochromulina</taxon>
    </lineage>
</organism>
<evidence type="ECO:0000259" key="1">
    <source>
        <dbReference type="Pfam" id="PF15024"/>
    </source>
</evidence>
<evidence type="ECO:0000313" key="2">
    <source>
        <dbReference type="EMBL" id="CAD9709039.1"/>
    </source>
</evidence>
<dbReference type="AlphaFoldDB" id="A0A7S2ST87"/>
<dbReference type="GO" id="GO:0030144">
    <property type="term" value="F:alpha-1,6-mannosylglycoprotein 6-beta-N-acetylglucosaminyltransferase activity"/>
    <property type="evidence" value="ECO:0007669"/>
    <property type="project" value="InterPro"/>
</dbReference>
<dbReference type="UniPathway" id="UPA00378"/>
<proteinExistence type="predicted"/>
<protein>
    <recommendedName>
        <fullName evidence="1">Glycosyltransferase family 18 catalytic domain-containing protein</fullName>
    </recommendedName>
</protein>
<name>A0A7S2ST87_9STRA</name>